<protein>
    <recommendedName>
        <fullName evidence="1">AraC effector-binding domain-containing protein</fullName>
    </recommendedName>
</protein>
<dbReference type="BioCyc" id="JESP1508404:G14D9-9704-MONOMER"/>
<accession>A0A0B5AP45</accession>
<dbReference type="InterPro" id="IPR010499">
    <property type="entry name" value="AraC_E-bd"/>
</dbReference>
<dbReference type="HOGENOM" id="CLU_147189_0_0_9"/>
<dbReference type="Proteomes" id="UP000031449">
    <property type="component" value="Chromosome"/>
</dbReference>
<gene>
    <name evidence="2" type="ORF">JMA_04870</name>
</gene>
<dbReference type="SUPFAM" id="SSF55136">
    <property type="entry name" value="Probable bacterial effector-binding domain"/>
    <property type="match status" value="1"/>
</dbReference>
<evidence type="ECO:0000313" key="2">
    <source>
        <dbReference type="EMBL" id="AJD89804.1"/>
    </source>
</evidence>
<dbReference type="EMBL" id="CP009416">
    <property type="protein sequence ID" value="AJD89804.1"/>
    <property type="molecule type" value="Genomic_DNA"/>
</dbReference>
<feature type="domain" description="AraC effector-binding" evidence="1">
    <location>
        <begin position="1"/>
        <end position="145"/>
    </location>
</feature>
<organism evidence="2 3">
    <name type="scientific">Jeotgalibacillus malaysiensis</name>
    <dbReference type="NCBI Taxonomy" id="1508404"/>
    <lineage>
        <taxon>Bacteria</taxon>
        <taxon>Bacillati</taxon>
        <taxon>Bacillota</taxon>
        <taxon>Bacilli</taxon>
        <taxon>Bacillales</taxon>
        <taxon>Caryophanaceae</taxon>
        <taxon>Jeotgalibacillus</taxon>
    </lineage>
</organism>
<dbReference type="SMART" id="SM00871">
    <property type="entry name" value="AraC_E_bind"/>
    <property type="match status" value="1"/>
</dbReference>
<keyword evidence="3" id="KW-1185">Reference proteome</keyword>
<evidence type="ECO:0000313" key="3">
    <source>
        <dbReference type="Proteomes" id="UP000031449"/>
    </source>
</evidence>
<name>A0A0B5AP45_9BACL</name>
<dbReference type="Gene3D" id="3.20.80.10">
    <property type="entry name" value="Regulatory factor, effector binding domain"/>
    <property type="match status" value="1"/>
</dbReference>
<reference evidence="2 3" key="1">
    <citation type="submission" date="2014-08" db="EMBL/GenBank/DDBJ databases">
        <title>Complete genome of a marine bacteria Jeotgalibacillus malaysiensis.</title>
        <authorList>
            <person name="Yaakop A.S."/>
            <person name="Chan K.-G."/>
            <person name="Goh K.M."/>
        </authorList>
    </citation>
    <scope>NUCLEOTIDE SEQUENCE [LARGE SCALE GENOMIC DNA]</scope>
    <source>
        <strain evidence="2 3">D5</strain>
    </source>
</reference>
<proteinExistence type="predicted"/>
<dbReference type="InterPro" id="IPR011256">
    <property type="entry name" value="Reg_factor_effector_dom_sf"/>
</dbReference>
<dbReference type="KEGG" id="jeo:JMA_04870"/>
<sequence length="148" mass="16644">MNVTIENATFHLIGLTGKSLFKDFGHEVPSLASRFLRRISEIPVHTGVEAGIYEPYNPNKVHGLFHVGILTEKKPSFVPDGLTMIEVSGRYAVGTGKMSSISEVHQQLNDWITSKGHIRSDKDYIIETYHPEPDGERVTIYLPLQLRN</sequence>
<evidence type="ECO:0000259" key="1">
    <source>
        <dbReference type="SMART" id="SM00871"/>
    </source>
</evidence>
<dbReference type="AlphaFoldDB" id="A0A0B5AP45"/>
<dbReference type="STRING" id="1508404.JMA_04870"/>